<keyword evidence="2 3" id="KW-0238">DNA-binding</keyword>
<comment type="similarity">
    <text evidence="1">Belongs to the AfsR/DnrI/RedD regulatory family.</text>
</comment>
<dbReference type="SUPFAM" id="SSF48452">
    <property type="entry name" value="TPR-like"/>
    <property type="match status" value="3"/>
</dbReference>
<dbReference type="InterPro" id="IPR059106">
    <property type="entry name" value="WHD_MalT"/>
</dbReference>
<dbReference type="RefSeq" id="WP_380043110.1">
    <property type="nucleotide sequence ID" value="NZ_JBHLTC010000001.1"/>
</dbReference>
<name>A0ABV6QCW2_9ACTN</name>
<dbReference type="Pfam" id="PF13424">
    <property type="entry name" value="TPR_12"/>
    <property type="match status" value="1"/>
</dbReference>
<dbReference type="InterPro" id="IPR036388">
    <property type="entry name" value="WH-like_DNA-bd_sf"/>
</dbReference>
<comment type="caution">
    <text evidence="5">The sequence shown here is derived from an EMBL/GenBank/DDBJ whole genome shotgun (WGS) entry which is preliminary data.</text>
</comment>
<organism evidence="5 6">
    <name type="scientific">Kribbella deserti</name>
    <dbReference type="NCBI Taxonomy" id="1926257"/>
    <lineage>
        <taxon>Bacteria</taxon>
        <taxon>Bacillati</taxon>
        <taxon>Actinomycetota</taxon>
        <taxon>Actinomycetes</taxon>
        <taxon>Propionibacteriales</taxon>
        <taxon>Kribbellaceae</taxon>
        <taxon>Kribbella</taxon>
    </lineage>
</organism>
<proteinExistence type="inferred from homology"/>
<feature type="DNA-binding region" description="OmpR/PhoB-type" evidence="3">
    <location>
        <begin position="833"/>
        <end position="946"/>
    </location>
</feature>
<dbReference type="PANTHER" id="PTHR35807">
    <property type="entry name" value="TRANSCRIPTIONAL REGULATOR REDD-RELATED"/>
    <property type="match status" value="1"/>
</dbReference>
<protein>
    <submittedName>
        <fullName evidence="5">Tetratricopeptide repeat protein</fullName>
    </submittedName>
</protein>
<dbReference type="PROSITE" id="PS51755">
    <property type="entry name" value="OMPR_PHOB"/>
    <property type="match status" value="1"/>
</dbReference>
<evidence type="ECO:0000256" key="2">
    <source>
        <dbReference type="ARBA" id="ARBA00023125"/>
    </source>
</evidence>
<evidence type="ECO:0000313" key="6">
    <source>
        <dbReference type="Proteomes" id="UP001589890"/>
    </source>
</evidence>
<reference evidence="5 6" key="1">
    <citation type="submission" date="2024-09" db="EMBL/GenBank/DDBJ databases">
        <authorList>
            <person name="Sun Q."/>
            <person name="Mori K."/>
        </authorList>
    </citation>
    <scope>NUCLEOTIDE SEQUENCE [LARGE SCALE GENOMIC DNA]</scope>
    <source>
        <strain evidence="5 6">CGMCC 1.15906</strain>
    </source>
</reference>
<keyword evidence="6" id="KW-1185">Reference proteome</keyword>
<feature type="domain" description="OmpR/PhoB-type" evidence="4">
    <location>
        <begin position="833"/>
        <end position="946"/>
    </location>
</feature>
<dbReference type="InterPro" id="IPR019734">
    <property type="entry name" value="TPR_rpt"/>
</dbReference>
<evidence type="ECO:0000259" key="4">
    <source>
        <dbReference type="PROSITE" id="PS51755"/>
    </source>
</evidence>
<dbReference type="EMBL" id="JBHLTC010000001">
    <property type="protein sequence ID" value="MFC0622451.1"/>
    <property type="molecule type" value="Genomic_DNA"/>
</dbReference>
<dbReference type="InterPro" id="IPR016032">
    <property type="entry name" value="Sig_transdc_resp-reg_C-effctor"/>
</dbReference>
<evidence type="ECO:0000313" key="5">
    <source>
        <dbReference type="EMBL" id="MFC0622451.1"/>
    </source>
</evidence>
<dbReference type="InterPro" id="IPR001867">
    <property type="entry name" value="OmpR/PhoB-type_DNA-bd"/>
</dbReference>
<dbReference type="SMART" id="SM00028">
    <property type="entry name" value="TPR"/>
    <property type="match status" value="3"/>
</dbReference>
<evidence type="ECO:0000256" key="1">
    <source>
        <dbReference type="ARBA" id="ARBA00005820"/>
    </source>
</evidence>
<dbReference type="InterPro" id="IPR011990">
    <property type="entry name" value="TPR-like_helical_dom_sf"/>
</dbReference>
<dbReference type="SMART" id="SM01043">
    <property type="entry name" value="BTAD"/>
    <property type="match status" value="1"/>
</dbReference>
<sequence>MTSQRRRSTGRAVPQDVPRGTVERARLLALLDEGAGRRLTTVVADAGFGKSTLLASWAAQRSCAWFTVRADDGSLTAMVTGLVEALRLQVPGISAVLTSELHGARGPDADAEQQTRALAYAAVLAGALDEHLSGDLVLVLDDLQEIAPAEPASRLIEALVRVAPANLHLVLASRMPMPFGIDRLRGRGQVLEVDGPTLAFTGPETWAVASAVLGEGGEALSARLHAAVRGWPAAVRLAVEALRTAPAGQRQERLTRALRPDGPVYDFLAEEIFAAEPEQVRRLVARVAVLPRFGPDLCQAIGLDGANDVLEQLHTRGLLVTAGDSYQLNPLVRDFAKARIPLEPDELTALMRQAGQWFEQAGELPDALDCLLAVDKDRAADLIRARGEAMITQGRPESLVQAIEKLPPECHDHAVDELEGEARQVLGDWEGAERCFDRIIGPDGEIGAGVAWRLGQIHHLRGRTDLAVATYRRGRIDGNHLADEGMLQAWWAGAHWVRGEFDECRRLSAAGFEAARRSGDHRALAAAHTVMAMLAASDSDPRGNASNYLRALDHAEQAGDLLQAIRIRVNRGSHHNVEANYALAIAELDIALEMAVRAGFAIYRGLALNNRGEALLRLGRLDEAIGELEASREVFQRLDSKRAAQPLALLGEVYRERGDLAMARACYEEAIAMVGDAKDLQALVPALSGLARVLAEEEPDRAVELAQMARRAVSFGPVLGQSGALVALGWVTLHSGDPVGAGDAADEAAALCRRRRDRCGLADALELLAAANQGDVHEVLNIRREIGDPLGEARAELMLARQSPGPVARDLALKARERFLAAGATRHAAEALAVSESTGPPAVRIECLGGFRVLREGKPVLLSEWPSKKARDLLKILVTRRCRPVARAQLLDLLWPDEDESVTSARLSVALSTVRSVLDPDKKYPADRYIGADRATAWLEGDQLAIDVEAFLADARAGLDTADAGRSTRLLRAAEASYSGDFLEEDLYADWAAGLREEARALYVRVARQLAARASSGQDHDAAAGYLLRVLQRDQFDERAHLALVACLVESGAHGEARRAYRTYCLRMGELDVEPAPFPAPVLT</sequence>
<evidence type="ECO:0000256" key="3">
    <source>
        <dbReference type="PROSITE-ProRule" id="PRU01091"/>
    </source>
</evidence>
<gene>
    <name evidence="5" type="ORF">ACFFGN_00135</name>
</gene>
<dbReference type="SMART" id="SM00862">
    <property type="entry name" value="Trans_reg_C"/>
    <property type="match status" value="1"/>
</dbReference>
<dbReference type="Pfam" id="PF03704">
    <property type="entry name" value="BTAD"/>
    <property type="match status" value="1"/>
</dbReference>
<dbReference type="InterPro" id="IPR051677">
    <property type="entry name" value="AfsR-DnrI-RedD_regulator"/>
</dbReference>
<dbReference type="SUPFAM" id="SSF46894">
    <property type="entry name" value="C-terminal effector domain of the bipartite response regulators"/>
    <property type="match status" value="1"/>
</dbReference>
<dbReference type="Gene3D" id="1.25.40.10">
    <property type="entry name" value="Tetratricopeptide repeat domain"/>
    <property type="match status" value="4"/>
</dbReference>
<dbReference type="Pfam" id="PF00486">
    <property type="entry name" value="Trans_reg_C"/>
    <property type="match status" value="1"/>
</dbReference>
<accession>A0ABV6QCW2</accession>
<dbReference type="Gene3D" id="1.10.10.10">
    <property type="entry name" value="Winged helix-like DNA-binding domain superfamily/Winged helix DNA-binding domain"/>
    <property type="match status" value="1"/>
</dbReference>
<dbReference type="Pfam" id="PF25873">
    <property type="entry name" value="WHD_MalT"/>
    <property type="match status" value="1"/>
</dbReference>
<dbReference type="InterPro" id="IPR005158">
    <property type="entry name" value="BTAD"/>
</dbReference>
<dbReference type="PANTHER" id="PTHR35807:SF2">
    <property type="entry name" value="TRANSCRIPTIONAL ACTIVATOR DOMAIN"/>
    <property type="match status" value="1"/>
</dbReference>
<dbReference type="Proteomes" id="UP001589890">
    <property type="component" value="Unassembled WGS sequence"/>
</dbReference>